<reference evidence="2 3" key="1">
    <citation type="submission" date="2018-11" db="EMBL/GenBank/DDBJ databases">
        <authorList>
            <consortium name="Pathogen Informatics"/>
        </authorList>
    </citation>
    <scope>NUCLEOTIDE SEQUENCE [LARGE SCALE GENOMIC DNA]</scope>
</reference>
<evidence type="ECO:0000313" key="3">
    <source>
        <dbReference type="Proteomes" id="UP000270924"/>
    </source>
</evidence>
<dbReference type="EMBL" id="UYWW01002858">
    <property type="protein sequence ID" value="VDM12224.1"/>
    <property type="molecule type" value="Genomic_DNA"/>
</dbReference>
<dbReference type="InParanoid" id="A0A3P7E7H3"/>
<sequence>MQIYLWIIAAFLATILILSVVILCYILILKLTKNRLYTSRRPIIVRPETAKPINAFGVFFFQAHFKFCDKKLPGMSHSKLPYESVEVYDEIPKPSVITVSKYPLHKANIKNVEPERNRASSRKSNWLSGHFENKGFLEHPKHRLSYIYITLCYIFFGPQQRSGYFVDRDPPSDESKCDYLDPLDLNLSQLHNIYIAGGNYHSLKQTDALPNNEPTVTTSA</sequence>
<dbReference type="Proteomes" id="UP000270924">
    <property type="component" value="Unassembled WGS sequence"/>
</dbReference>
<dbReference type="OrthoDB" id="5853103at2759"/>
<keyword evidence="1" id="KW-0812">Transmembrane</keyword>
<organism evidence="2 3">
    <name type="scientific">Wuchereria bancrofti</name>
    <dbReference type="NCBI Taxonomy" id="6293"/>
    <lineage>
        <taxon>Eukaryota</taxon>
        <taxon>Metazoa</taxon>
        <taxon>Ecdysozoa</taxon>
        <taxon>Nematoda</taxon>
        <taxon>Chromadorea</taxon>
        <taxon>Rhabditida</taxon>
        <taxon>Spirurina</taxon>
        <taxon>Spiruromorpha</taxon>
        <taxon>Filarioidea</taxon>
        <taxon>Onchocercidae</taxon>
        <taxon>Wuchereria</taxon>
    </lineage>
</organism>
<evidence type="ECO:0000313" key="2">
    <source>
        <dbReference type="EMBL" id="VDM12224.1"/>
    </source>
</evidence>
<dbReference type="AlphaFoldDB" id="A0A3P7E7H3"/>
<feature type="transmembrane region" description="Helical" evidence="1">
    <location>
        <begin position="6"/>
        <end position="31"/>
    </location>
</feature>
<gene>
    <name evidence="2" type="ORF">WBA_LOCUS5610</name>
</gene>
<evidence type="ECO:0000256" key="1">
    <source>
        <dbReference type="SAM" id="Phobius"/>
    </source>
</evidence>
<proteinExistence type="predicted"/>
<keyword evidence="3" id="KW-1185">Reference proteome</keyword>
<protein>
    <submittedName>
        <fullName evidence="2">Uncharacterized protein</fullName>
    </submittedName>
</protein>
<dbReference type="OMA" id="ESKCDYL"/>
<name>A0A3P7E7H3_WUCBA</name>
<keyword evidence="1" id="KW-0472">Membrane</keyword>
<accession>A0A3P7E7H3</accession>
<keyword evidence="1" id="KW-1133">Transmembrane helix</keyword>